<dbReference type="CDD" id="cd01949">
    <property type="entry name" value="GGDEF"/>
    <property type="match status" value="1"/>
</dbReference>
<dbReference type="OrthoDB" id="3190595at2"/>
<dbReference type="PANTHER" id="PTHR46663:SF4">
    <property type="entry name" value="DIGUANYLATE CYCLASE DGCT-RELATED"/>
    <property type="match status" value="1"/>
</dbReference>
<dbReference type="NCBIfam" id="TIGR00254">
    <property type="entry name" value="GGDEF"/>
    <property type="match status" value="1"/>
</dbReference>
<dbReference type="Gene3D" id="3.30.70.270">
    <property type="match status" value="1"/>
</dbReference>
<dbReference type="EMBL" id="PGET01000001">
    <property type="protein sequence ID" value="PJJ30032.1"/>
    <property type="molecule type" value="Genomic_DNA"/>
</dbReference>
<feature type="domain" description="GGDEF" evidence="1">
    <location>
        <begin position="354"/>
        <end position="484"/>
    </location>
</feature>
<comment type="caution">
    <text evidence="2">The sequence shown here is derived from an EMBL/GenBank/DDBJ whole genome shotgun (WGS) entry which is preliminary data.</text>
</comment>
<dbReference type="InterPro" id="IPR029787">
    <property type="entry name" value="Nucleotide_cyclase"/>
</dbReference>
<proteinExistence type="predicted"/>
<dbReference type="SMART" id="SM00267">
    <property type="entry name" value="GGDEF"/>
    <property type="match status" value="1"/>
</dbReference>
<name>A0A2M8Z9B2_9FIRM</name>
<organism evidence="2 3">
    <name type="scientific">[Clostridium] celerecrescens 18A</name>
    <dbReference type="NCBI Taxonomy" id="1286362"/>
    <lineage>
        <taxon>Bacteria</taxon>
        <taxon>Bacillati</taxon>
        <taxon>Bacillota</taxon>
        <taxon>Clostridia</taxon>
        <taxon>Lachnospirales</taxon>
        <taxon>Lachnospiraceae</taxon>
        <taxon>Lacrimispora</taxon>
    </lineage>
</organism>
<gene>
    <name evidence="2" type="ORF">H171_3601</name>
</gene>
<accession>A0A2M8Z9B2</accession>
<dbReference type="Proteomes" id="UP000231092">
    <property type="component" value="Unassembled WGS sequence"/>
</dbReference>
<dbReference type="Gene3D" id="1.10.10.10">
    <property type="entry name" value="Winged helix-like DNA-binding domain superfamily/Winged helix DNA-binding domain"/>
    <property type="match status" value="1"/>
</dbReference>
<dbReference type="InterPro" id="IPR052163">
    <property type="entry name" value="DGC-Regulatory_Protein"/>
</dbReference>
<dbReference type="PROSITE" id="PS50887">
    <property type="entry name" value="GGDEF"/>
    <property type="match status" value="1"/>
</dbReference>
<dbReference type="RefSeq" id="WP_100306335.1">
    <property type="nucleotide sequence ID" value="NZ_PGET01000001.1"/>
</dbReference>
<dbReference type="PANTHER" id="PTHR46663">
    <property type="entry name" value="DIGUANYLATE CYCLASE DGCT-RELATED"/>
    <property type="match status" value="1"/>
</dbReference>
<reference evidence="2 3" key="1">
    <citation type="submission" date="2017-11" db="EMBL/GenBank/DDBJ databases">
        <title>Understudied soil microbes with underappreciated capabilities: Untangling the Clostridium saccharolyticum group.</title>
        <authorList>
            <person name="Leschine S."/>
        </authorList>
    </citation>
    <scope>NUCLEOTIDE SEQUENCE [LARGE SCALE GENOMIC DNA]</scope>
    <source>
        <strain evidence="2 3">18A</strain>
    </source>
</reference>
<dbReference type="SUPFAM" id="SSF55073">
    <property type="entry name" value="Nucleotide cyclase"/>
    <property type="match status" value="1"/>
</dbReference>
<dbReference type="InterPro" id="IPR036388">
    <property type="entry name" value="WH-like_DNA-bd_sf"/>
</dbReference>
<evidence type="ECO:0000259" key="1">
    <source>
        <dbReference type="PROSITE" id="PS50887"/>
    </source>
</evidence>
<sequence>MEDKHIWNTREHLSPKDVSEIQFEIIQLMKLLNYDVPPMSDLTVDDFISVLKESSLLLQGVLNNVSTVIAKYDFCSDHFEPIGAVAREFFSSVSGKLTMRQLRDSKLVAEENIEEMGLFLDKMCNGIPKGEINIKIKRENKSWQWYHCTYVIAFDQNRVPLYAIIFCKDITEIRDKVLAAQRFRDFMRVGKQKLEVGTRKVVLNIEYNLTKDSFESSDGVVPDCYREALTASYTEAIQRFGQDILPSYRESFLNSFSRTVLWDAFSHGVSHDVLEFPLYFNGKQTWVRILYQLLRDPYNACVNIWLSCRDVTQEHESALKLVERAQFDPVTEIYNRAALMDKIQEKCAITMDGICRALIMLDVDGFGQINDVLGHAYGDKVLKDIAKTLKLVIEPEDMVARIGGDEFAIYVNDSSDLESVKERLRIIIAAIYRELKHGIKVSMSAGIALFPKHGDNFQTLYEKADIALYHAKLNGRNRYVIYHEQMQNIAASSMVTPIEKPSQSDTGLYIRTFGYFDLFHNGEAILIPNPKAKELLALLVDRRRGFVSPGEIIACLWEGEEANQTTFARCRKVFMLLRNTLKEYHLEELVESKKGLRRLNTGLVSCDLYNYLSGKAEYAHLFKGVYMMNYSWGEFTFPELNSLRGE</sequence>
<dbReference type="InterPro" id="IPR043128">
    <property type="entry name" value="Rev_trsase/Diguanyl_cyclase"/>
</dbReference>
<dbReference type="AlphaFoldDB" id="A0A2M8Z9B2"/>
<dbReference type="InterPro" id="IPR000160">
    <property type="entry name" value="GGDEF_dom"/>
</dbReference>
<evidence type="ECO:0000313" key="2">
    <source>
        <dbReference type="EMBL" id="PJJ30032.1"/>
    </source>
</evidence>
<protein>
    <submittedName>
        <fullName evidence="2">Diguanylate cyclase (GGDEF)-like protein</fullName>
    </submittedName>
</protein>
<evidence type="ECO:0000313" key="3">
    <source>
        <dbReference type="Proteomes" id="UP000231092"/>
    </source>
</evidence>
<dbReference type="Pfam" id="PF00990">
    <property type="entry name" value="GGDEF"/>
    <property type="match status" value="1"/>
</dbReference>